<dbReference type="RefSeq" id="WP_168057719.1">
    <property type="nucleotide sequence ID" value="NZ_VTOW01000001.1"/>
</dbReference>
<sequence length="325" mass="36296">MGREISAPSLFQLGYYWEAKIFLTSVKLDLYTPMGSGPKTAAEIASAVGADPENLERLLDSLVAIGLIHREGIRYANTPVVAEFLVKTSPFYMGELMLLQDEEWEAWGKLEEVVRTGKPPVKGNIFMNRPEVGEKILRVLDRMAKRVAPSLAERIDLSGYKTFLDVGGGAGTFSMAFCKRYPHLQGTLFDLPETLATTQKNIDKEKMTGRIRLVGGNFNLDELPGTFDVVFLSDILHYQTSEENAALFRKLSRAANPGGLIIVKDMFLNEDASNPGWNAIFSIHMMVYSEKGRCFSGSEIRGWLEKAGFHWVTEMERNTVLTAIK</sequence>
<dbReference type="CDD" id="cd02440">
    <property type="entry name" value="AdoMet_MTases"/>
    <property type="match status" value="1"/>
</dbReference>
<dbReference type="GO" id="GO:0032259">
    <property type="term" value="P:methylation"/>
    <property type="evidence" value="ECO:0007669"/>
    <property type="project" value="UniProtKB-KW"/>
</dbReference>
<dbReference type="Proteomes" id="UP000534783">
    <property type="component" value="Unassembled WGS sequence"/>
</dbReference>
<proteinExistence type="predicted"/>
<evidence type="ECO:0000259" key="5">
    <source>
        <dbReference type="Pfam" id="PF00891"/>
    </source>
</evidence>
<dbReference type="PIRSF" id="PIRSF005739">
    <property type="entry name" value="O-mtase"/>
    <property type="match status" value="1"/>
</dbReference>
<comment type="caution">
    <text evidence="7">The sequence shown here is derived from an EMBL/GenBank/DDBJ whole genome shotgun (WGS) entry which is preliminary data.</text>
</comment>
<protein>
    <submittedName>
        <fullName evidence="7">Methyltransferase domain-containing protein</fullName>
    </submittedName>
</protein>
<feature type="domain" description="O-methyltransferase C-terminal" evidence="5">
    <location>
        <begin position="130"/>
        <end position="309"/>
    </location>
</feature>
<evidence type="ECO:0000259" key="6">
    <source>
        <dbReference type="Pfam" id="PF08100"/>
    </source>
</evidence>
<keyword evidence="3" id="KW-0949">S-adenosyl-L-methionine</keyword>
<evidence type="ECO:0000256" key="2">
    <source>
        <dbReference type="ARBA" id="ARBA00022679"/>
    </source>
</evidence>
<dbReference type="SUPFAM" id="SSF46785">
    <property type="entry name" value="Winged helix' DNA-binding domain"/>
    <property type="match status" value="1"/>
</dbReference>
<dbReference type="GO" id="GO:0046983">
    <property type="term" value="F:protein dimerization activity"/>
    <property type="evidence" value="ECO:0007669"/>
    <property type="project" value="InterPro"/>
</dbReference>
<dbReference type="PANTHER" id="PTHR43712">
    <property type="entry name" value="PUTATIVE (AFU_ORTHOLOGUE AFUA_4G14580)-RELATED"/>
    <property type="match status" value="1"/>
</dbReference>
<feature type="domain" description="O-methyltransferase dimerisation" evidence="6">
    <location>
        <begin position="15"/>
        <end position="86"/>
    </location>
</feature>
<organism evidence="7 8">
    <name type="scientific">Candidatus Manganitrophus noduliformans</name>
    <dbReference type="NCBI Taxonomy" id="2606439"/>
    <lineage>
        <taxon>Bacteria</taxon>
        <taxon>Pseudomonadati</taxon>
        <taxon>Nitrospirota</taxon>
        <taxon>Nitrospiria</taxon>
        <taxon>Candidatus Troglogloeales</taxon>
        <taxon>Candidatus Manganitrophaceae</taxon>
        <taxon>Candidatus Manganitrophus</taxon>
    </lineage>
</organism>
<gene>
    <name evidence="7" type="ORF">MNODULE_01470</name>
</gene>
<dbReference type="InterPro" id="IPR029063">
    <property type="entry name" value="SAM-dependent_MTases_sf"/>
</dbReference>
<accession>A0A7X6DLK7</accession>
<dbReference type="PANTHER" id="PTHR43712:SF2">
    <property type="entry name" value="O-METHYLTRANSFERASE CICE"/>
    <property type="match status" value="1"/>
</dbReference>
<dbReference type="SUPFAM" id="SSF53335">
    <property type="entry name" value="S-adenosyl-L-methionine-dependent methyltransferases"/>
    <property type="match status" value="1"/>
</dbReference>
<dbReference type="AlphaFoldDB" id="A0A7X6DLK7"/>
<dbReference type="EMBL" id="VTOW01000001">
    <property type="protein sequence ID" value="NKE69420.1"/>
    <property type="molecule type" value="Genomic_DNA"/>
</dbReference>
<dbReference type="InterPro" id="IPR012967">
    <property type="entry name" value="COMT_dimerisation"/>
</dbReference>
<evidence type="ECO:0000256" key="4">
    <source>
        <dbReference type="PIRSR" id="PIRSR005739-1"/>
    </source>
</evidence>
<dbReference type="InterPro" id="IPR036388">
    <property type="entry name" value="WH-like_DNA-bd_sf"/>
</dbReference>
<name>A0A7X6DLK7_9BACT</name>
<reference evidence="7 8" key="1">
    <citation type="journal article" date="2020" name="Nature">
        <title>Bacterial chemolithoautotrophy via manganese oxidation.</title>
        <authorList>
            <person name="Yu H."/>
            <person name="Leadbetter J.R."/>
        </authorList>
    </citation>
    <scope>NUCLEOTIDE SEQUENCE [LARGE SCALE GENOMIC DNA]</scope>
    <source>
        <strain evidence="7 8">Mn-1</strain>
    </source>
</reference>
<dbReference type="Pfam" id="PF08100">
    <property type="entry name" value="Dimerisation"/>
    <property type="match status" value="1"/>
</dbReference>
<keyword evidence="1 7" id="KW-0489">Methyltransferase</keyword>
<keyword evidence="8" id="KW-1185">Reference proteome</keyword>
<dbReference type="Pfam" id="PF00891">
    <property type="entry name" value="Methyltransf_2"/>
    <property type="match status" value="1"/>
</dbReference>
<feature type="active site" description="Proton acceptor" evidence="4">
    <location>
        <position position="237"/>
    </location>
</feature>
<evidence type="ECO:0000313" key="7">
    <source>
        <dbReference type="EMBL" id="NKE69420.1"/>
    </source>
</evidence>
<dbReference type="InterPro" id="IPR001077">
    <property type="entry name" value="COMT_C"/>
</dbReference>
<evidence type="ECO:0000256" key="1">
    <source>
        <dbReference type="ARBA" id="ARBA00022603"/>
    </source>
</evidence>
<dbReference type="Gene3D" id="3.40.50.150">
    <property type="entry name" value="Vaccinia Virus protein VP39"/>
    <property type="match status" value="1"/>
</dbReference>
<keyword evidence="2 7" id="KW-0808">Transferase</keyword>
<dbReference type="InterPro" id="IPR016461">
    <property type="entry name" value="COMT-like"/>
</dbReference>
<dbReference type="PROSITE" id="PS51683">
    <property type="entry name" value="SAM_OMT_II"/>
    <property type="match status" value="1"/>
</dbReference>
<evidence type="ECO:0000256" key="3">
    <source>
        <dbReference type="ARBA" id="ARBA00022691"/>
    </source>
</evidence>
<evidence type="ECO:0000313" key="8">
    <source>
        <dbReference type="Proteomes" id="UP000534783"/>
    </source>
</evidence>
<dbReference type="Gene3D" id="1.10.10.10">
    <property type="entry name" value="Winged helix-like DNA-binding domain superfamily/Winged helix DNA-binding domain"/>
    <property type="match status" value="1"/>
</dbReference>
<dbReference type="InterPro" id="IPR036390">
    <property type="entry name" value="WH_DNA-bd_sf"/>
</dbReference>
<dbReference type="GO" id="GO:0008171">
    <property type="term" value="F:O-methyltransferase activity"/>
    <property type="evidence" value="ECO:0007669"/>
    <property type="project" value="InterPro"/>
</dbReference>